<reference evidence="4" key="1">
    <citation type="submission" date="2016-11" db="EMBL/GenBank/DDBJ databases">
        <authorList>
            <person name="Varghese N."/>
            <person name="Submissions S."/>
        </authorList>
    </citation>
    <scope>NUCLEOTIDE SEQUENCE [LARGE SCALE GENOMIC DNA]</scope>
    <source>
        <strain evidence="4">DSM 2635</strain>
    </source>
</reference>
<dbReference type="OrthoDB" id="9776196at2"/>
<dbReference type="Proteomes" id="UP000243255">
    <property type="component" value="Unassembled WGS sequence"/>
</dbReference>
<accession>A0A1M5RCJ4</accession>
<dbReference type="RefSeq" id="WP_073126930.1">
    <property type="nucleotide sequence ID" value="NZ_BAABCH010000087.1"/>
</dbReference>
<keyword evidence="4" id="KW-1185">Reference proteome</keyword>
<protein>
    <submittedName>
        <fullName evidence="3">Uncharacterized conserved protein YlxW, UPF0749 family</fullName>
    </submittedName>
</protein>
<dbReference type="PANTHER" id="PTHR37313">
    <property type="entry name" value="UPF0749 PROTEIN RV1825"/>
    <property type="match status" value="1"/>
</dbReference>
<evidence type="ECO:0000313" key="3">
    <source>
        <dbReference type="EMBL" id="SHH24024.1"/>
    </source>
</evidence>
<keyword evidence="2" id="KW-0175">Coiled coil</keyword>
<dbReference type="PANTHER" id="PTHR37313:SF2">
    <property type="entry name" value="UPF0749 PROTEIN YLXX"/>
    <property type="match status" value="1"/>
</dbReference>
<dbReference type="InterPro" id="IPR010273">
    <property type="entry name" value="DUF881"/>
</dbReference>
<evidence type="ECO:0000256" key="2">
    <source>
        <dbReference type="SAM" id="Coils"/>
    </source>
</evidence>
<feature type="coiled-coil region" evidence="2">
    <location>
        <begin position="44"/>
        <end position="78"/>
    </location>
</feature>
<dbReference type="Pfam" id="PF05949">
    <property type="entry name" value="DUF881"/>
    <property type="match status" value="1"/>
</dbReference>
<gene>
    <name evidence="3" type="ORF">SAMN04488530_1297</name>
</gene>
<dbReference type="STRING" id="1121321.SAMN04488530_1297"/>
<dbReference type="EMBL" id="FQWX01000029">
    <property type="protein sequence ID" value="SHH24024.1"/>
    <property type="molecule type" value="Genomic_DNA"/>
</dbReference>
<evidence type="ECO:0000256" key="1">
    <source>
        <dbReference type="ARBA" id="ARBA00009108"/>
    </source>
</evidence>
<dbReference type="Gene3D" id="3.30.70.1880">
    <property type="entry name" value="Protein of unknown function DUF881"/>
    <property type="match status" value="1"/>
</dbReference>
<evidence type="ECO:0000313" key="4">
    <source>
        <dbReference type="Proteomes" id="UP000243255"/>
    </source>
</evidence>
<name>A0A1M5RCJ4_9FIRM</name>
<comment type="similarity">
    <text evidence="1">Belongs to the UPF0749 family.</text>
</comment>
<proteinExistence type="inferred from homology"/>
<organism evidence="3 4">
    <name type="scientific">Asaccharospora irregularis DSM 2635</name>
    <dbReference type="NCBI Taxonomy" id="1121321"/>
    <lineage>
        <taxon>Bacteria</taxon>
        <taxon>Bacillati</taxon>
        <taxon>Bacillota</taxon>
        <taxon>Clostridia</taxon>
        <taxon>Peptostreptococcales</taxon>
        <taxon>Peptostreptococcaceae</taxon>
        <taxon>Asaccharospora</taxon>
    </lineage>
</organism>
<dbReference type="AlphaFoldDB" id="A0A1M5RCJ4"/>
<sequence>MKKNYMFIILASTILGILVGTVLRDYNDRDIQHTYKDSLIKREIRASKKSIKNLLKEKEILQEESKDLKNNLKKVEIKEEYSKLESLKENLAYTDIRGDGVVVNIDAIDDSIGNIADIIDNNKVLINIVNDLRRNGGEHISINNERINQYSQIVLAGNHINIGSVSIAPPYKIECIGQTRQLSNYIKEENGYLNGIKQNYPLNVTTKAQENIDMGKVKMPNELKYLESE</sequence>